<feature type="compositionally biased region" description="Basic and acidic residues" evidence="1">
    <location>
        <begin position="98"/>
        <end position="112"/>
    </location>
</feature>
<feature type="region of interest" description="Disordered" evidence="1">
    <location>
        <begin position="82"/>
        <end position="156"/>
    </location>
</feature>
<evidence type="ECO:0000256" key="1">
    <source>
        <dbReference type="SAM" id="MobiDB-lite"/>
    </source>
</evidence>
<keyword evidence="3" id="KW-1185">Reference proteome</keyword>
<dbReference type="Proteomes" id="UP000007881">
    <property type="component" value="Chromosome"/>
</dbReference>
<dbReference type="EMBL" id="AP012338">
    <property type="protein sequence ID" value="BAM04005.1"/>
    <property type="molecule type" value="Genomic_DNA"/>
</dbReference>
<reference evidence="2 3" key="1">
    <citation type="submission" date="2012-02" db="EMBL/GenBank/DDBJ databases">
        <title>Complete genome sequence of Phycisphaera mikurensis NBRC 102666.</title>
        <authorList>
            <person name="Ankai A."/>
            <person name="Hosoyama A."/>
            <person name="Terui Y."/>
            <person name="Sekine M."/>
            <person name="Fukai R."/>
            <person name="Kato Y."/>
            <person name="Nakamura S."/>
            <person name="Yamada-Narita S."/>
            <person name="Kawakoshi A."/>
            <person name="Fukunaga Y."/>
            <person name="Yamazaki S."/>
            <person name="Fujita N."/>
        </authorList>
    </citation>
    <scope>NUCLEOTIDE SEQUENCE [LARGE SCALE GENOMIC DNA]</scope>
    <source>
        <strain evidence="3">NBRC 102666 / KCTC 22515 / FYK2301M01</strain>
    </source>
</reference>
<dbReference type="RefSeq" id="WP_014437223.1">
    <property type="nucleotide sequence ID" value="NC_017080.1"/>
</dbReference>
<dbReference type="STRING" id="1142394.PSMK_18460"/>
<dbReference type="OrthoDB" id="279279at2"/>
<feature type="compositionally biased region" description="Low complexity" evidence="1">
    <location>
        <begin position="132"/>
        <end position="156"/>
    </location>
</feature>
<dbReference type="KEGG" id="phm:PSMK_18460"/>
<accession>I0IFG7</accession>
<proteinExistence type="predicted"/>
<gene>
    <name evidence="2" type="ordered locus">PSMK_18460</name>
</gene>
<dbReference type="HOGENOM" id="CLU_1684948_0_0_0"/>
<sequence>MNPSPNRLAVGTRVTVTQQVQKRRWTTEVTGRVLAFEQRKTGSWYAHGKDDKLWLDRLVLEKDDGEIVTVNLDRYSHLEHAKTGEELGAHAEPAVGSPDRKVHPGRADEAIGDRSNPAPSFEAPVPAGATVPEAQAAPEEGAASSGADAPARGGAA</sequence>
<evidence type="ECO:0000313" key="2">
    <source>
        <dbReference type="EMBL" id="BAM04005.1"/>
    </source>
</evidence>
<dbReference type="AlphaFoldDB" id="I0IFG7"/>
<protein>
    <submittedName>
        <fullName evidence="2">Uncharacterized protein</fullName>
    </submittedName>
</protein>
<evidence type="ECO:0000313" key="3">
    <source>
        <dbReference type="Proteomes" id="UP000007881"/>
    </source>
</evidence>
<organism evidence="2 3">
    <name type="scientific">Phycisphaera mikurensis (strain NBRC 102666 / KCTC 22515 / FYK2301M01)</name>
    <dbReference type="NCBI Taxonomy" id="1142394"/>
    <lineage>
        <taxon>Bacteria</taxon>
        <taxon>Pseudomonadati</taxon>
        <taxon>Planctomycetota</taxon>
        <taxon>Phycisphaerae</taxon>
        <taxon>Phycisphaerales</taxon>
        <taxon>Phycisphaeraceae</taxon>
        <taxon>Phycisphaera</taxon>
    </lineage>
</organism>
<name>I0IFG7_PHYMF</name>